<gene>
    <name evidence="1" type="ORF">AWRIB429_0490</name>
</gene>
<name>D3L810_OENOE</name>
<accession>D3L810</accession>
<reference evidence="1 2" key="1">
    <citation type="journal article" date="2010" name="Appl. Microbiol. Biotechnol.">
        <title>Genotypic diversity in Oenococcus oeni by high-density microarray comparative genome hybridization and whole genome sequencing.</title>
        <authorList>
            <person name="Borneman A.R."/>
            <person name="Bartowsky E.J."/>
            <person name="McCarthy J."/>
            <person name="Chambers P.J."/>
        </authorList>
    </citation>
    <scope>NUCLEOTIDE SEQUENCE [LARGE SCALE GENOMIC DNA]</scope>
    <source>
        <strain evidence="1 2">AWRIB429</strain>
    </source>
</reference>
<dbReference type="EMBL" id="ACSE01000006">
    <property type="protein sequence ID" value="EFD89001.1"/>
    <property type="molecule type" value="Genomic_DNA"/>
</dbReference>
<organism evidence="1 2">
    <name type="scientific">Oenococcus oeni AWRIB429</name>
    <dbReference type="NCBI Taxonomy" id="655225"/>
    <lineage>
        <taxon>Bacteria</taxon>
        <taxon>Bacillati</taxon>
        <taxon>Bacillota</taxon>
        <taxon>Bacilli</taxon>
        <taxon>Lactobacillales</taxon>
        <taxon>Lactobacillaceae</taxon>
        <taxon>Oenococcus</taxon>
    </lineage>
</organism>
<sequence>MLNKLPAKCQTLTTINETQKIYFYFFEKHNSIYLVVNSFFQ</sequence>
<evidence type="ECO:0000313" key="1">
    <source>
        <dbReference type="EMBL" id="EFD89001.1"/>
    </source>
</evidence>
<protein>
    <submittedName>
        <fullName evidence="1">Uncharacterized protein</fullName>
    </submittedName>
</protein>
<evidence type="ECO:0000313" key="2">
    <source>
        <dbReference type="Proteomes" id="UP000003075"/>
    </source>
</evidence>
<proteinExistence type="predicted"/>
<comment type="caution">
    <text evidence="1">The sequence shown here is derived from an EMBL/GenBank/DDBJ whole genome shotgun (WGS) entry which is preliminary data.</text>
</comment>
<dbReference type="AlphaFoldDB" id="D3L810"/>
<dbReference type="Proteomes" id="UP000003075">
    <property type="component" value="Unassembled WGS sequence"/>
</dbReference>